<gene>
    <name evidence="2" type="ORF">M231_07749</name>
</gene>
<proteinExistence type="predicted"/>
<dbReference type="Proteomes" id="UP000289152">
    <property type="component" value="Unassembled WGS sequence"/>
</dbReference>
<dbReference type="InParanoid" id="A0A4Q1BDP8"/>
<accession>A0A4Q1BDP8</accession>
<reference evidence="2 3" key="1">
    <citation type="submission" date="2016-06" db="EMBL/GenBank/DDBJ databases">
        <title>Evolution of pathogenesis and genome organization in the Tremellales.</title>
        <authorList>
            <person name="Cuomo C."/>
            <person name="Litvintseva A."/>
            <person name="Heitman J."/>
            <person name="Chen Y."/>
            <person name="Sun S."/>
            <person name="Springer D."/>
            <person name="Dromer F."/>
            <person name="Young S."/>
            <person name="Zeng Q."/>
            <person name="Chapman S."/>
            <person name="Gujja S."/>
            <person name="Saif S."/>
            <person name="Birren B."/>
        </authorList>
    </citation>
    <scope>NUCLEOTIDE SEQUENCE [LARGE SCALE GENOMIC DNA]</scope>
    <source>
        <strain evidence="2 3">ATCC 28783</strain>
    </source>
</reference>
<dbReference type="PANTHER" id="PTHR16537">
    <property type="entry name" value="SJOEGREN SYNDROME/SCLERODERMA AUTOANTIGEN 1"/>
    <property type="match status" value="1"/>
</dbReference>
<dbReference type="PANTHER" id="PTHR16537:SF1">
    <property type="entry name" value="PROTEIN ZNRD2"/>
    <property type="match status" value="1"/>
</dbReference>
<protein>
    <submittedName>
        <fullName evidence="2">Uncharacterized protein</fullName>
    </submittedName>
</protein>
<feature type="compositionally biased region" description="Pro residues" evidence="1">
    <location>
        <begin position="81"/>
        <end position="95"/>
    </location>
</feature>
<name>A0A4Q1BDP8_TREME</name>
<feature type="region of interest" description="Disordered" evidence="1">
    <location>
        <begin position="62"/>
        <end position="101"/>
    </location>
</feature>
<dbReference type="AlphaFoldDB" id="A0A4Q1BDP8"/>
<keyword evidence="3" id="KW-1185">Reference proteome</keyword>
<comment type="caution">
    <text evidence="2">The sequence shown here is derived from an EMBL/GenBank/DDBJ whole genome shotgun (WGS) entry which is preliminary data.</text>
</comment>
<evidence type="ECO:0000256" key="1">
    <source>
        <dbReference type="SAM" id="MobiDB-lite"/>
    </source>
</evidence>
<dbReference type="OrthoDB" id="28939at2759"/>
<dbReference type="EMBL" id="SDIL01000166">
    <property type="protein sequence ID" value="RXK34995.1"/>
    <property type="molecule type" value="Genomic_DNA"/>
</dbReference>
<dbReference type="VEuPathDB" id="FungiDB:TREMEDRAFT_72253"/>
<organism evidence="2 3">
    <name type="scientific">Tremella mesenterica</name>
    <name type="common">Jelly fungus</name>
    <dbReference type="NCBI Taxonomy" id="5217"/>
    <lineage>
        <taxon>Eukaryota</taxon>
        <taxon>Fungi</taxon>
        <taxon>Dikarya</taxon>
        <taxon>Basidiomycota</taxon>
        <taxon>Agaricomycotina</taxon>
        <taxon>Tremellomycetes</taxon>
        <taxon>Tremellales</taxon>
        <taxon>Tremellaceae</taxon>
        <taxon>Tremella</taxon>
    </lineage>
</organism>
<dbReference type="InterPro" id="IPR051888">
    <property type="entry name" value="UPF0148_domain"/>
</dbReference>
<dbReference type="STRING" id="5217.A0A4Q1BDP8"/>
<dbReference type="Pfam" id="PF06677">
    <property type="entry name" value="Auto_anti-p27"/>
    <property type="match status" value="2"/>
</dbReference>
<dbReference type="InterPro" id="IPR009563">
    <property type="entry name" value="SSSCA1"/>
</dbReference>
<evidence type="ECO:0000313" key="2">
    <source>
        <dbReference type="EMBL" id="RXK34995.1"/>
    </source>
</evidence>
<sequence length="193" mass="21167">MSSQLEATSAILGEYMLKGWTLTDLHCEECRVTPLMREPEVIAIRQGRDRIQFCALCDGPAGDDQTRESPQAAPLTARSPIPTPSTKPAESPPPSSRQTPLLDKADHDLAAERISHLLLQGYSLLSATCPHASCRGIPLVGYPKREGGASRRLCVGCDTRWHFVSRVKIAYAKSRGKVFEVCHTKGKVREKSS</sequence>
<evidence type="ECO:0000313" key="3">
    <source>
        <dbReference type="Proteomes" id="UP000289152"/>
    </source>
</evidence>